<dbReference type="EMBL" id="LN906597">
    <property type="protein sequence ID" value="CUT17189.1"/>
    <property type="molecule type" value="Genomic_DNA"/>
</dbReference>
<accession>A0A0S4M052</accession>
<name>A0A0S4M052_9BURK</name>
<keyword evidence="2" id="KW-1185">Reference proteome</keyword>
<evidence type="ECO:0000313" key="1">
    <source>
        <dbReference type="EMBL" id="CUT17189.1"/>
    </source>
</evidence>
<evidence type="ECO:0000313" key="2">
    <source>
        <dbReference type="Proteomes" id="UP000198651"/>
    </source>
</evidence>
<proteinExistence type="predicted"/>
<protein>
    <submittedName>
        <fullName evidence="1">Uncharacterized protein</fullName>
    </submittedName>
</protein>
<sequence length="219" mass="24367">MGITMNNFNGLCRHRSQNITLSFRGRLGGFSLSIAGSFLCSEGDSLEFDIICLRSNEGTTRFSGRSMLVTIEEEVSEDDTEAGDLNFCEPLEASRNQSSFCDFSGVCPNPPPYVDYGSAPPSYEDYASDCPPPYEHRGSYSPPAFRRDAVIWLPSSSRLMVATVLGDYMRQRGCNRLQSCGLFQQSCNLDRCCSTEVSSDRNVNGFLDIDLFALYELLR</sequence>
<dbReference type="Proteomes" id="UP000198651">
    <property type="component" value="Chromosome I"/>
</dbReference>
<dbReference type="AlphaFoldDB" id="A0A0S4M052"/>
<reference evidence="2" key="1">
    <citation type="submission" date="2015-11" db="EMBL/GenBank/DDBJ databases">
        <authorList>
            <person name="Seth-Smith H.M.B."/>
        </authorList>
    </citation>
    <scope>NUCLEOTIDE SEQUENCE [LARGE SCALE GENOMIC DNA]</scope>
    <source>
        <strain evidence="2">2013Ark11</strain>
    </source>
</reference>
<organism evidence="1 2">
    <name type="scientific">Candidatus Ichthyocystis hellenicum</name>
    <dbReference type="NCBI Taxonomy" id="1561003"/>
    <lineage>
        <taxon>Bacteria</taxon>
        <taxon>Pseudomonadati</taxon>
        <taxon>Pseudomonadota</taxon>
        <taxon>Betaproteobacteria</taxon>
        <taxon>Burkholderiales</taxon>
        <taxon>Candidatus Ichthyocystis</taxon>
    </lineage>
</organism>
<gene>
    <name evidence="1" type="ORF">Ark11_0334</name>
</gene>